<comment type="subunit">
    <text evidence="4">Monomer.</text>
</comment>
<dbReference type="OrthoDB" id="9808022at2"/>
<feature type="domain" description="Radical SAM core" evidence="17">
    <location>
        <begin position="41"/>
        <end position="283"/>
    </location>
</feature>
<dbReference type="RefSeq" id="WP_103717008.1">
    <property type="nucleotide sequence ID" value="NZ_PQFZ01000002.1"/>
</dbReference>
<dbReference type="Proteomes" id="UP000236919">
    <property type="component" value="Unassembled WGS sequence"/>
</dbReference>
<keyword evidence="10 14" id="KW-0408">Iron</keyword>
<feature type="binding site" evidence="16">
    <location>
        <position position="56"/>
    </location>
    <ligand>
        <name>[4Fe-4S] cluster</name>
        <dbReference type="ChEBI" id="CHEBI:49883"/>
        <note>4Fe-4S-S-AdoMet</note>
    </ligand>
</feature>
<dbReference type="PANTHER" id="PTHR13932">
    <property type="entry name" value="COPROPORPHYRINIGEN III OXIDASE"/>
    <property type="match status" value="1"/>
</dbReference>
<dbReference type="CDD" id="cd01335">
    <property type="entry name" value="Radical_SAM"/>
    <property type="match status" value="1"/>
</dbReference>
<keyword evidence="11 14" id="KW-0411">Iron-sulfur</keyword>
<feature type="binding site" evidence="15">
    <location>
        <position position="140"/>
    </location>
    <ligand>
        <name>S-adenosyl-L-methionine</name>
        <dbReference type="ChEBI" id="CHEBI:59789"/>
        <label>1</label>
    </ligand>
</feature>
<dbReference type="NCBIfam" id="TIGR00538">
    <property type="entry name" value="hemN"/>
    <property type="match status" value="1"/>
</dbReference>
<feature type="binding site" evidence="15">
    <location>
        <begin position="108"/>
        <end position="109"/>
    </location>
    <ligand>
        <name>S-adenosyl-L-methionine</name>
        <dbReference type="ChEBI" id="CHEBI:59789"/>
        <label>2</label>
    </ligand>
</feature>
<dbReference type="EC" id="1.3.98.3" evidence="14"/>
<dbReference type="Gene3D" id="3.20.20.70">
    <property type="entry name" value="Aldolase class I"/>
    <property type="match status" value="1"/>
</dbReference>
<evidence type="ECO:0000256" key="2">
    <source>
        <dbReference type="ARBA" id="ARBA00004785"/>
    </source>
</evidence>
<keyword evidence="6 14" id="KW-0963">Cytoplasm</keyword>
<evidence type="ECO:0000256" key="6">
    <source>
        <dbReference type="ARBA" id="ARBA00022490"/>
    </source>
</evidence>
<feature type="binding site" evidence="15">
    <location>
        <position position="204"/>
    </location>
    <ligand>
        <name>S-adenosyl-L-methionine</name>
        <dbReference type="ChEBI" id="CHEBI:59789"/>
        <label>2</label>
    </ligand>
</feature>
<dbReference type="InterPro" id="IPR006638">
    <property type="entry name" value="Elp3/MiaA/NifB-like_rSAM"/>
</dbReference>
<dbReference type="InterPro" id="IPR013785">
    <property type="entry name" value="Aldolase_TIM"/>
</dbReference>
<comment type="caution">
    <text evidence="18">The sequence shown here is derived from an EMBL/GenBank/DDBJ whole genome shotgun (WGS) entry which is preliminary data.</text>
</comment>
<accession>A0A2S4MLH7</accession>
<dbReference type="SUPFAM" id="SSF102114">
    <property type="entry name" value="Radical SAM enzymes"/>
    <property type="match status" value="1"/>
</dbReference>
<keyword evidence="5 14" id="KW-0004">4Fe-4S</keyword>
<evidence type="ECO:0000256" key="14">
    <source>
        <dbReference type="PIRNR" id="PIRNR000167"/>
    </source>
</evidence>
<dbReference type="GO" id="GO:0006782">
    <property type="term" value="P:protoporphyrinogen IX biosynthetic process"/>
    <property type="evidence" value="ECO:0007669"/>
    <property type="project" value="UniProtKB-UniPathway"/>
</dbReference>
<evidence type="ECO:0000259" key="17">
    <source>
        <dbReference type="PROSITE" id="PS51918"/>
    </source>
</evidence>
<evidence type="ECO:0000256" key="4">
    <source>
        <dbReference type="ARBA" id="ARBA00011245"/>
    </source>
</evidence>
<keyword evidence="7 14" id="KW-0949">S-adenosyl-L-methionine</keyword>
<gene>
    <name evidence="18" type="ORF">CYD53_102411</name>
</gene>
<evidence type="ECO:0000313" key="19">
    <source>
        <dbReference type="Proteomes" id="UP000236919"/>
    </source>
</evidence>
<evidence type="ECO:0000256" key="3">
    <source>
        <dbReference type="ARBA" id="ARBA00005493"/>
    </source>
</evidence>
<comment type="pathway">
    <text evidence="2 14">Porphyrin-containing compound metabolism; protoporphyrin-IX biosynthesis; protoporphyrinogen-IX from coproporphyrinogen-III (AdoMet route): step 1/1.</text>
</comment>
<proteinExistence type="inferred from homology"/>
<dbReference type="InterPro" id="IPR004558">
    <property type="entry name" value="Coprogen_oxidase_HemN"/>
</dbReference>
<dbReference type="AlphaFoldDB" id="A0A2S4MLH7"/>
<feature type="binding site" evidence="15">
    <location>
        <begin position="62"/>
        <end position="64"/>
    </location>
    <ligand>
        <name>S-adenosyl-L-methionine</name>
        <dbReference type="ChEBI" id="CHEBI:59789"/>
        <label>2</label>
    </ligand>
</feature>
<dbReference type="Gene3D" id="1.10.10.920">
    <property type="match status" value="1"/>
</dbReference>
<evidence type="ECO:0000256" key="7">
    <source>
        <dbReference type="ARBA" id="ARBA00022691"/>
    </source>
</evidence>
<dbReference type="Pfam" id="PF04055">
    <property type="entry name" value="Radical_SAM"/>
    <property type="match status" value="1"/>
</dbReference>
<dbReference type="GO" id="GO:0051989">
    <property type="term" value="F:coproporphyrinogen dehydrogenase activity"/>
    <property type="evidence" value="ECO:0007669"/>
    <property type="project" value="UniProtKB-EC"/>
</dbReference>
<organism evidence="18 19">
    <name type="scientific">Bosea psychrotolerans</name>
    <dbReference type="NCBI Taxonomy" id="1871628"/>
    <lineage>
        <taxon>Bacteria</taxon>
        <taxon>Pseudomonadati</taxon>
        <taxon>Pseudomonadota</taxon>
        <taxon>Alphaproteobacteria</taxon>
        <taxon>Hyphomicrobiales</taxon>
        <taxon>Boseaceae</taxon>
        <taxon>Bosea</taxon>
    </lineage>
</organism>
<dbReference type="InterPro" id="IPR007197">
    <property type="entry name" value="rSAM"/>
</dbReference>
<keyword evidence="12 14" id="KW-0627">Porphyrin biosynthesis</keyword>
<keyword evidence="9 14" id="KW-0560">Oxidoreductase</keyword>
<feature type="binding site" evidence="16">
    <location>
        <position position="63"/>
    </location>
    <ligand>
        <name>[4Fe-4S] cluster</name>
        <dbReference type="ChEBI" id="CHEBI:49883"/>
        <note>4Fe-4S-S-AdoMet</note>
    </ligand>
</feature>
<evidence type="ECO:0000256" key="16">
    <source>
        <dbReference type="PIRSR" id="PIRSR000167-2"/>
    </source>
</evidence>
<feature type="binding site" evidence="15">
    <location>
        <position position="179"/>
    </location>
    <ligand>
        <name>S-adenosyl-L-methionine</name>
        <dbReference type="ChEBI" id="CHEBI:59789"/>
        <label>2</label>
    </ligand>
</feature>
<reference evidence="18 19" key="1">
    <citation type="submission" date="2018-01" db="EMBL/GenBank/DDBJ databases">
        <title>Genomic Encyclopedia of Type Strains, Phase III (KMG-III): the genomes of soil and plant-associated and newly described type strains.</title>
        <authorList>
            <person name="Whitman W."/>
        </authorList>
    </citation>
    <scope>NUCLEOTIDE SEQUENCE [LARGE SCALE GENOMIC DNA]</scope>
    <source>
        <strain evidence="18 19">1131</strain>
    </source>
</reference>
<dbReference type="SFLD" id="SFLDG01065">
    <property type="entry name" value="anaerobic_coproporphyrinogen-I"/>
    <property type="match status" value="1"/>
</dbReference>
<evidence type="ECO:0000256" key="12">
    <source>
        <dbReference type="ARBA" id="ARBA00023244"/>
    </source>
</evidence>
<dbReference type="PANTHER" id="PTHR13932:SF6">
    <property type="entry name" value="OXYGEN-INDEPENDENT COPROPORPHYRINOGEN III OXIDASE"/>
    <property type="match status" value="1"/>
</dbReference>
<dbReference type="InterPro" id="IPR034505">
    <property type="entry name" value="Coproporphyrinogen-III_oxidase"/>
</dbReference>
<feature type="binding site" evidence="15">
    <location>
        <position position="167"/>
    </location>
    <ligand>
        <name>S-adenosyl-L-methionine</name>
        <dbReference type="ChEBI" id="CHEBI:59789"/>
        <label>2</label>
    </ligand>
</feature>
<evidence type="ECO:0000256" key="8">
    <source>
        <dbReference type="ARBA" id="ARBA00022723"/>
    </source>
</evidence>
<dbReference type="PROSITE" id="PS51918">
    <property type="entry name" value="RADICAL_SAM"/>
    <property type="match status" value="1"/>
</dbReference>
<evidence type="ECO:0000313" key="18">
    <source>
        <dbReference type="EMBL" id="POR55521.1"/>
    </source>
</evidence>
<evidence type="ECO:0000256" key="10">
    <source>
        <dbReference type="ARBA" id="ARBA00023004"/>
    </source>
</evidence>
<comment type="catalytic activity">
    <reaction evidence="13 14">
        <text>coproporphyrinogen III + 2 S-adenosyl-L-methionine = protoporphyrinogen IX + 2 5'-deoxyadenosine + 2 L-methionine + 2 CO2</text>
        <dbReference type="Rhea" id="RHEA:15425"/>
        <dbReference type="ChEBI" id="CHEBI:16526"/>
        <dbReference type="ChEBI" id="CHEBI:17319"/>
        <dbReference type="ChEBI" id="CHEBI:57307"/>
        <dbReference type="ChEBI" id="CHEBI:57309"/>
        <dbReference type="ChEBI" id="CHEBI:57844"/>
        <dbReference type="ChEBI" id="CHEBI:59789"/>
        <dbReference type="EC" id="1.3.98.3"/>
    </reaction>
</comment>
<evidence type="ECO:0000256" key="9">
    <source>
        <dbReference type="ARBA" id="ARBA00023002"/>
    </source>
</evidence>
<dbReference type="EMBL" id="PQFZ01000002">
    <property type="protein sequence ID" value="POR55521.1"/>
    <property type="molecule type" value="Genomic_DNA"/>
</dbReference>
<comment type="similarity">
    <text evidence="3 14">Belongs to the anaerobic coproporphyrinogen-III oxidase family.</text>
</comment>
<evidence type="ECO:0000256" key="5">
    <source>
        <dbReference type="ARBA" id="ARBA00022485"/>
    </source>
</evidence>
<comment type="subcellular location">
    <subcellularLocation>
        <location evidence="1 14">Cytoplasm</location>
    </subcellularLocation>
</comment>
<dbReference type="GO" id="GO:0004109">
    <property type="term" value="F:coproporphyrinogen oxidase activity"/>
    <property type="evidence" value="ECO:0007669"/>
    <property type="project" value="InterPro"/>
</dbReference>
<evidence type="ECO:0000256" key="15">
    <source>
        <dbReference type="PIRSR" id="PIRSR000167-1"/>
    </source>
</evidence>
<feature type="binding site" evidence="15">
    <location>
        <position position="107"/>
    </location>
    <ligand>
        <name>S-adenosyl-L-methionine</name>
        <dbReference type="ChEBI" id="CHEBI:59789"/>
        <label>1</label>
    </ligand>
</feature>
<dbReference type="SMART" id="SM00729">
    <property type="entry name" value="Elp3"/>
    <property type="match status" value="1"/>
</dbReference>
<dbReference type="PIRSF" id="PIRSF000167">
    <property type="entry name" value="HemN"/>
    <property type="match status" value="1"/>
</dbReference>
<name>A0A2S4MLH7_9HYPH</name>
<dbReference type="SFLD" id="SFLDS00029">
    <property type="entry name" value="Radical_SAM"/>
    <property type="match status" value="1"/>
</dbReference>
<feature type="binding site" evidence="15">
    <location>
        <position position="50"/>
    </location>
    <ligand>
        <name>S-adenosyl-L-methionine</name>
        <dbReference type="ChEBI" id="CHEBI:59789"/>
        <label>1</label>
    </ligand>
</feature>
<evidence type="ECO:0000256" key="11">
    <source>
        <dbReference type="ARBA" id="ARBA00023014"/>
    </source>
</evidence>
<dbReference type="GO" id="GO:0046872">
    <property type="term" value="F:metal ion binding"/>
    <property type="evidence" value="ECO:0007669"/>
    <property type="project" value="UniProtKB-KW"/>
</dbReference>
<feature type="binding site" evidence="15">
    <location>
        <position position="238"/>
    </location>
    <ligand>
        <name>S-adenosyl-L-methionine</name>
        <dbReference type="ChEBI" id="CHEBI:59789"/>
        <label>2</label>
    </ligand>
</feature>
<keyword evidence="19" id="KW-1185">Reference proteome</keyword>
<dbReference type="InterPro" id="IPR058240">
    <property type="entry name" value="rSAM_sf"/>
</dbReference>
<feature type="binding site" evidence="16">
    <location>
        <position position="60"/>
    </location>
    <ligand>
        <name>[4Fe-4S] cluster</name>
        <dbReference type="ChEBI" id="CHEBI:49883"/>
        <note>4Fe-4S-S-AdoMet</note>
    </ligand>
</feature>
<evidence type="ECO:0000256" key="13">
    <source>
        <dbReference type="ARBA" id="ARBA00048321"/>
    </source>
</evidence>
<dbReference type="GO" id="GO:0005737">
    <property type="term" value="C:cytoplasm"/>
    <property type="evidence" value="ECO:0007669"/>
    <property type="project" value="UniProtKB-SubCell"/>
</dbReference>
<protein>
    <recommendedName>
        <fullName evidence="14">Coproporphyrinogen-III oxidase</fullName>
        <ecNumber evidence="14">1.3.98.3</ecNumber>
    </recommendedName>
</protein>
<dbReference type="UniPathway" id="UPA00251">
    <property type="reaction ID" value="UER00323"/>
</dbReference>
<keyword evidence="8 14" id="KW-0479">Metal-binding</keyword>
<feature type="binding site" evidence="15">
    <location>
        <position position="324"/>
    </location>
    <ligand>
        <name>S-adenosyl-L-methionine</name>
        <dbReference type="ChEBI" id="CHEBI:59789"/>
        <label>1</label>
    </ligand>
</feature>
<comment type="cofactor">
    <cofactor evidence="14 16">
        <name>[4Fe-4S] cluster</name>
        <dbReference type="ChEBI" id="CHEBI:49883"/>
    </cofactor>
    <text evidence="14 16">Binds 1 [4Fe-4S] cluster. The cluster is coordinated with 3 cysteines and an exchangeable S-adenosyl-L-methionine.</text>
</comment>
<dbReference type="GO" id="GO:0051539">
    <property type="term" value="F:4 iron, 4 sulfur cluster binding"/>
    <property type="evidence" value="ECO:0007669"/>
    <property type="project" value="UniProtKB-KW"/>
</dbReference>
<sequence length="449" mass="49081">MTSQASSYAARQVPRYTSYPTAPYFTGEVDAALYRSWLSELHGDEPVSVYVHVPFCAELCLYCGCQTTVTRSPASVQAYLALLLRELELVGKALPGRKRLSHLHFGGGTPTILAPSDFRRLMAAIRESFDIEADAELAIEVDPRTISPALATTLAETGINRVSLGVQSFDPLVQTTIRRLQSFELTSRVAEWFRFAGVEGLNLDLMYGLPHQNVANVLSTVHQALSLDPDRIALFGYAHVPWLKRHQALLPEAALPGSEDRSAQFEAATARILAAGYVRLGLDHFAKPDDALCRSARAGELRRNFQGYTTDDAKVLIGLGSSAISRLPQGYAQNAATVAPYRSALSSDRLATARGVPLTPQDNLRASIIERLTCDFSVDLAALCHQHGFEIGELDDDLGRLQPMIRDGLAVRDGARIHVAPASRNLVRVISTAFDQRFVSQMSRHSPAV</sequence>
<evidence type="ECO:0000256" key="1">
    <source>
        <dbReference type="ARBA" id="ARBA00004496"/>
    </source>
</evidence>